<keyword evidence="2 12" id="KW-0813">Transport</keyword>
<name>A0ABT6CNL1_9SPHN</name>
<dbReference type="EMBL" id="JAROCY010000021">
    <property type="protein sequence ID" value="MDF8335119.1"/>
    <property type="molecule type" value="Genomic_DNA"/>
</dbReference>
<keyword evidence="10 12" id="KW-0472">Membrane</keyword>
<evidence type="ECO:0000256" key="14">
    <source>
        <dbReference type="SAM" id="SignalP"/>
    </source>
</evidence>
<dbReference type="Proteomes" id="UP001222770">
    <property type="component" value="Unassembled WGS sequence"/>
</dbReference>
<dbReference type="InterPro" id="IPR037066">
    <property type="entry name" value="Plug_dom_sf"/>
</dbReference>
<evidence type="ECO:0000256" key="12">
    <source>
        <dbReference type="PROSITE-ProRule" id="PRU01360"/>
    </source>
</evidence>
<comment type="similarity">
    <text evidence="12 13">Belongs to the TonB-dependent receptor family.</text>
</comment>
<keyword evidence="11 12" id="KW-0998">Cell outer membrane</keyword>
<evidence type="ECO:0000256" key="1">
    <source>
        <dbReference type="ARBA" id="ARBA00004571"/>
    </source>
</evidence>
<sequence>MRFPAFAASVSVFALSGALLASPALAQDAAADGAATDNSEIVVTAAAGDKSARLSSISVSQISQEAVTNFTPRSQAEVLRTIPGLNVQDTAGPGGNANIGVRGIPVSTGGSEYVGLQEDGLPVTLFGDIQFGNNDYWVRFDNNVDRVEAVRGGSASTFSSQAPGAVINYVSKTGEKEGGEVGISTALNYRETRLDFDYGGKLSDTVRFHVGGFAVTGNGPTHLPYTAQKGYQIKGNITKDLADGKGYIRLNFKRLDDREPTFTSMPALVTLSGNKITGYSTFNGVDARKYASSGIYNQTFQILDADGSLRTVKMEGIHPVATSIGGEFHYEFNDSFNVTNKARWTDMSGVFANQWTGELDTASLIGKTVGAAFGTQADGRTIAQIRYAAGPKAGQLYTSPFISNSAQAYTTMRDVGSFANDLTFNGKFAVGDGAKITAHAGWFFMRQNISMDWRINNVTQSLESSGNPVPLDLFDADGNQLSANGLTGFNNQWGGCCGGRSYDVTYTDNAPYLQLEGQFGGLNLDGSVRFDSVKAEGNAYAPVTGGTITVTDGLGTATLPTSNTGSTPVNVLNYTRSYASWSFGALYEVSGNTSVFLRVSRGGRFNADRMLYNNNNFTADGQLTTGGRYLSVNYVTQQEVGLKQRGSIGGNGRYRAEVTVYRAQVKESNYDFTAPARNESPFIDAIFHSYGVEASGSVNVGDFGLNGYVVYTHAENAKTGATPVAMPQWTWLVSPSYDMGKAALGLSASGQSNFKISGGYTAPGRTFVNGYVKVRPTDALELAFNVNNLFNTLGYRANNGSLALVGPSAGLAANQAILDNSAMLGRTMTASVRYRF</sequence>
<keyword evidence="3 12" id="KW-1134">Transmembrane beta strand</keyword>
<evidence type="ECO:0000256" key="9">
    <source>
        <dbReference type="ARBA" id="ARBA00023077"/>
    </source>
</evidence>
<evidence type="ECO:0000256" key="5">
    <source>
        <dbReference type="ARBA" id="ARBA00022692"/>
    </source>
</evidence>
<keyword evidence="5 12" id="KW-0812">Transmembrane</keyword>
<dbReference type="PANTHER" id="PTHR32552">
    <property type="entry name" value="FERRICHROME IRON RECEPTOR-RELATED"/>
    <property type="match status" value="1"/>
</dbReference>
<keyword evidence="4" id="KW-0410">Iron transport</keyword>
<keyword evidence="8" id="KW-0406">Ion transport</keyword>
<evidence type="ECO:0000256" key="4">
    <source>
        <dbReference type="ARBA" id="ARBA00022496"/>
    </source>
</evidence>
<evidence type="ECO:0000256" key="6">
    <source>
        <dbReference type="ARBA" id="ARBA00022729"/>
    </source>
</evidence>
<dbReference type="Pfam" id="PF07715">
    <property type="entry name" value="Plug"/>
    <property type="match status" value="1"/>
</dbReference>
<protein>
    <submittedName>
        <fullName evidence="17">TonB-dependent receptor</fullName>
    </submittedName>
</protein>
<dbReference type="Gene3D" id="2.40.170.20">
    <property type="entry name" value="TonB-dependent receptor, beta-barrel domain"/>
    <property type="match status" value="1"/>
</dbReference>
<dbReference type="InterPro" id="IPR036942">
    <property type="entry name" value="Beta-barrel_TonB_sf"/>
</dbReference>
<organism evidence="17 18">
    <name type="scientific">Novosphingobium cyanobacteriorum</name>
    <dbReference type="NCBI Taxonomy" id="3024215"/>
    <lineage>
        <taxon>Bacteria</taxon>
        <taxon>Pseudomonadati</taxon>
        <taxon>Pseudomonadota</taxon>
        <taxon>Alphaproteobacteria</taxon>
        <taxon>Sphingomonadales</taxon>
        <taxon>Sphingomonadaceae</taxon>
        <taxon>Novosphingobium</taxon>
    </lineage>
</organism>
<dbReference type="PROSITE" id="PS52016">
    <property type="entry name" value="TONB_DEPENDENT_REC_3"/>
    <property type="match status" value="1"/>
</dbReference>
<dbReference type="Gene3D" id="2.170.130.10">
    <property type="entry name" value="TonB-dependent receptor, plug domain"/>
    <property type="match status" value="1"/>
</dbReference>
<evidence type="ECO:0000256" key="3">
    <source>
        <dbReference type="ARBA" id="ARBA00022452"/>
    </source>
</evidence>
<feature type="signal peptide" evidence="14">
    <location>
        <begin position="1"/>
        <end position="26"/>
    </location>
</feature>
<evidence type="ECO:0000256" key="2">
    <source>
        <dbReference type="ARBA" id="ARBA00022448"/>
    </source>
</evidence>
<comment type="caution">
    <text evidence="17">The sequence shown here is derived from an EMBL/GenBank/DDBJ whole genome shotgun (WGS) entry which is preliminary data.</text>
</comment>
<evidence type="ECO:0000256" key="13">
    <source>
        <dbReference type="RuleBase" id="RU003357"/>
    </source>
</evidence>
<evidence type="ECO:0000259" key="15">
    <source>
        <dbReference type="Pfam" id="PF00593"/>
    </source>
</evidence>
<evidence type="ECO:0000256" key="8">
    <source>
        <dbReference type="ARBA" id="ARBA00023065"/>
    </source>
</evidence>
<dbReference type="InterPro" id="IPR039426">
    <property type="entry name" value="TonB-dep_rcpt-like"/>
</dbReference>
<evidence type="ECO:0000256" key="7">
    <source>
        <dbReference type="ARBA" id="ARBA00023004"/>
    </source>
</evidence>
<dbReference type="InterPro" id="IPR000531">
    <property type="entry name" value="Beta-barrel_TonB"/>
</dbReference>
<evidence type="ECO:0000313" key="17">
    <source>
        <dbReference type="EMBL" id="MDF8335119.1"/>
    </source>
</evidence>
<evidence type="ECO:0000259" key="16">
    <source>
        <dbReference type="Pfam" id="PF07715"/>
    </source>
</evidence>
<keyword evidence="9 13" id="KW-0798">TonB box</keyword>
<dbReference type="SUPFAM" id="SSF56935">
    <property type="entry name" value="Porins"/>
    <property type="match status" value="1"/>
</dbReference>
<evidence type="ECO:0000256" key="10">
    <source>
        <dbReference type="ARBA" id="ARBA00023136"/>
    </source>
</evidence>
<comment type="subcellular location">
    <subcellularLocation>
        <location evidence="1 12">Cell outer membrane</location>
        <topology evidence="1 12">Multi-pass membrane protein</topology>
    </subcellularLocation>
</comment>
<evidence type="ECO:0000256" key="11">
    <source>
        <dbReference type="ARBA" id="ARBA00023237"/>
    </source>
</evidence>
<keyword evidence="17" id="KW-0675">Receptor</keyword>
<gene>
    <name evidence="17" type="ORF">POM99_18090</name>
</gene>
<keyword evidence="7" id="KW-0408">Iron</keyword>
<keyword evidence="18" id="KW-1185">Reference proteome</keyword>
<dbReference type="InterPro" id="IPR012910">
    <property type="entry name" value="Plug_dom"/>
</dbReference>
<dbReference type="PANTHER" id="PTHR32552:SF89">
    <property type="entry name" value="CATECHOLATE SIDEROPHORE RECEPTOR FIU"/>
    <property type="match status" value="1"/>
</dbReference>
<dbReference type="Pfam" id="PF00593">
    <property type="entry name" value="TonB_dep_Rec_b-barrel"/>
    <property type="match status" value="1"/>
</dbReference>
<feature type="chain" id="PRO_5046272104" evidence="14">
    <location>
        <begin position="27"/>
        <end position="836"/>
    </location>
</feature>
<accession>A0ABT6CNL1</accession>
<evidence type="ECO:0000313" key="18">
    <source>
        <dbReference type="Proteomes" id="UP001222770"/>
    </source>
</evidence>
<feature type="domain" description="TonB-dependent receptor plug" evidence="16">
    <location>
        <begin position="55"/>
        <end position="166"/>
    </location>
</feature>
<dbReference type="RefSeq" id="WP_277279959.1">
    <property type="nucleotide sequence ID" value="NZ_JAROCY010000021.1"/>
</dbReference>
<reference evidence="17 18" key="1">
    <citation type="submission" date="2023-03" db="EMBL/GenBank/DDBJ databases">
        <title>Novosphingobium cyanobacteriorum sp. nov., isolated from a eutrophic reservoir during the Microcystis bloom period.</title>
        <authorList>
            <person name="Kang M."/>
            <person name="Le V."/>
            <person name="Ko S.-R."/>
            <person name="Lee S.-A."/>
            <person name="Ahn C.-Y."/>
        </authorList>
    </citation>
    <scope>NUCLEOTIDE SEQUENCE [LARGE SCALE GENOMIC DNA]</scope>
    <source>
        <strain evidence="17 18">HBC54</strain>
    </source>
</reference>
<keyword evidence="6 14" id="KW-0732">Signal</keyword>
<proteinExistence type="inferred from homology"/>
<feature type="domain" description="TonB-dependent receptor-like beta-barrel" evidence="15">
    <location>
        <begin position="321"/>
        <end position="789"/>
    </location>
</feature>